<dbReference type="SUPFAM" id="SSF103088">
    <property type="entry name" value="OmpA-like"/>
    <property type="match status" value="1"/>
</dbReference>
<evidence type="ECO:0000256" key="6">
    <source>
        <dbReference type="ARBA" id="ARBA00023136"/>
    </source>
</evidence>
<keyword evidence="6 7" id="KW-0472">Membrane</keyword>
<evidence type="ECO:0000256" key="4">
    <source>
        <dbReference type="ARBA" id="ARBA00022692"/>
    </source>
</evidence>
<keyword evidence="3" id="KW-1003">Cell membrane</keyword>
<comment type="caution">
    <text evidence="10">The sequence shown here is derived from an EMBL/GenBank/DDBJ whole genome shotgun (WGS) entry which is preliminary data.</text>
</comment>
<evidence type="ECO:0000313" key="11">
    <source>
        <dbReference type="Proteomes" id="UP000294664"/>
    </source>
</evidence>
<feature type="compositionally biased region" description="Low complexity" evidence="8">
    <location>
        <begin position="218"/>
        <end position="228"/>
    </location>
</feature>
<organism evidence="10 11">
    <name type="scientific">Aquabacter spiritensis</name>
    <dbReference type="NCBI Taxonomy" id="933073"/>
    <lineage>
        <taxon>Bacteria</taxon>
        <taxon>Pseudomonadati</taxon>
        <taxon>Pseudomonadota</taxon>
        <taxon>Alphaproteobacteria</taxon>
        <taxon>Hyphomicrobiales</taxon>
        <taxon>Xanthobacteraceae</taxon>
        <taxon>Aquabacter</taxon>
    </lineage>
</organism>
<feature type="compositionally biased region" description="Basic and acidic residues" evidence="8">
    <location>
        <begin position="77"/>
        <end position="97"/>
    </location>
</feature>
<evidence type="ECO:0000259" key="9">
    <source>
        <dbReference type="PROSITE" id="PS51123"/>
    </source>
</evidence>
<keyword evidence="4" id="KW-0812">Transmembrane</keyword>
<gene>
    <name evidence="10" type="ORF">EDC64_101440</name>
</gene>
<protein>
    <submittedName>
        <fullName evidence="10">Chemotaxis protein MotB</fullName>
    </submittedName>
</protein>
<feature type="compositionally biased region" description="Low complexity" evidence="8">
    <location>
        <begin position="197"/>
        <end position="206"/>
    </location>
</feature>
<keyword evidence="11" id="KW-1185">Reference proteome</keyword>
<dbReference type="InterPro" id="IPR036737">
    <property type="entry name" value="OmpA-like_sf"/>
</dbReference>
<evidence type="ECO:0000256" key="7">
    <source>
        <dbReference type="PROSITE-ProRule" id="PRU00473"/>
    </source>
</evidence>
<accession>A0A4R3M3T1</accession>
<dbReference type="Gene3D" id="3.30.1330.60">
    <property type="entry name" value="OmpA-like domain"/>
    <property type="match status" value="1"/>
</dbReference>
<dbReference type="RefSeq" id="WP_132029385.1">
    <property type="nucleotide sequence ID" value="NZ_SMAI01000001.1"/>
</dbReference>
<dbReference type="InterPro" id="IPR050330">
    <property type="entry name" value="Bact_OuterMem_StrucFunc"/>
</dbReference>
<dbReference type="OrthoDB" id="7170686at2"/>
<dbReference type="InterPro" id="IPR006665">
    <property type="entry name" value="OmpA-like"/>
</dbReference>
<feature type="compositionally biased region" description="Polar residues" evidence="8">
    <location>
        <begin position="99"/>
        <end position="109"/>
    </location>
</feature>
<keyword evidence="5" id="KW-1133">Transmembrane helix</keyword>
<dbReference type="Pfam" id="PF00691">
    <property type="entry name" value="OmpA"/>
    <property type="match status" value="1"/>
</dbReference>
<comment type="similarity">
    <text evidence="2">Belongs to the MotB family.</text>
</comment>
<dbReference type="PROSITE" id="PS51123">
    <property type="entry name" value="OMPA_2"/>
    <property type="match status" value="1"/>
</dbReference>
<dbReference type="EMBL" id="SMAI01000001">
    <property type="protein sequence ID" value="TCT07921.1"/>
    <property type="molecule type" value="Genomic_DNA"/>
</dbReference>
<reference evidence="10 11" key="1">
    <citation type="submission" date="2019-03" db="EMBL/GenBank/DDBJ databases">
        <title>Genomic Encyclopedia of Type Strains, Phase IV (KMG-IV): sequencing the most valuable type-strain genomes for metagenomic binning, comparative biology and taxonomic classification.</title>
        <authorList>
            <person name="Goeker M."/>
        </authorList>
    </citation>
    <scope>NUCLEOTIDE SEQUENCE [LARGE SCALE GENOMIC DNA]</scope>
    <source>
        <strain evidence="10 11">DSM 9035</strain>
    </source>
</reference>
<dbReference type="GO" id="GO:0005886">
    <property type="term" value="C:plasma membrane"/>
    <property type="evidence" value="ECO:0007669"/>
    <property type="project" value="UniProtKB-SubCell"/>
</dbReference>
<dbReference type="CDD" id="cd07185">
    <property type="entry name" value="OmpA_C-like"/>
    <property type="match status" value="1"/>
</dbReference>
<feature type="region of interest" description="Disordered" evidence="8">
    <location>
        <begin position="133"/>
        <end position="233"/>
    </location>
</feature>
<feature type="domain" description="OmpA-like" evidence="9">
    <location>
        <begin position="265"/>
        <end position="385"/>
    </location>
</feature>
<feature type="region of interest" description="Disordered" evidence="8">
    <location>
        <begin position="77"/>
        <end position="113"/>
    </location>
</feature>
<dbReference type="InterPro" id="IPR025713">
    <property type="entry name" value="MotB-like_N_dom"/>
</dbReference>
<dbReference type="Pfam" id="PF13677">
    <property type="entry name" value="MotB_plug"/>
    <property type="match status" value="1"/>
</dbReference>
<evidence type="ECO:0000256" key="2">
    <source>
        <dbReference type="ARBA" id="ARBA00008914"/>
    </source>
</evidence>
<dbReference type="Proteomes" id="UP000294664">
    <property type="component" value="Unassembled WGS sequence"/>
</dbReference>
<proteinExistence type="inferred from homology"/>
<evidence type="ECO:0000256" key="3">
    <source>
        <dbReference type="ARBA" id="ARBA00022475"/>
    </source>
</evidence>
<sequence>MSEHANHEIIIIKRHDDEEHEHHSSAWKVAHADFMTAMMAFFLILWLINASDKDVRKAIANYFNPVNLAENISERKGLNDPEDLKDQGTSADGDKKSALKNTLGPSTGQGDDLQQGARERALFQDPYATLAEIAAQEPPNDATTADVAVGETGTPDAGSGDAQRDPFDPVYWQTATAQKPKTDRKGAASANPPPAGTRPDAAAPRPAGAPPPAGGGTAKTAPVTPGAAETAEQTAQKLEAALNAAVQGNAGAKAGPHVEVRATKEGLVVNLTDDIDFSMFASGSAEPDAKLVRAMEKVAQILSARRGEVVIRGHTDGRPFRSDLYDNWRLSTARAHMAYYMLARGGLDEKRITKIEGLADRQPKTAADPNAPENRRIEILLREPAT</sequence>
<comment type="subcellular location">
    <subcellularLocation>
        <location evidence="1">Cell membrane</location>
        <topology evidence="1">Single-pass membrane protein</topology>
    </subcellularLocation>
</comment>
<dbReference type="PANTHER" id="PTHR30329:SF21">
    <property type="entry name" value="LIPOPROTEIN YIAD-RELATED"/>
    <property type="match status" value="1"/>
</dbReference>
<evidence type="ECO:0000256" key="1">
    <source>
        <dbReference type="ARBA" id="ARBA00004162"/>
    </source>
</evidence>
<dbReference type="AlphaFoldDB" id="A0A4R3M3T1"/>
<name>A0A4R3M3T1_9HYPH</name>
<dbReference type="PANTHER" id="PTHR30329">
    <property type="entry name" value="STATOR ELEMENT OF FLAGELLAR MOTOR COMPLEX"/>
    <property type="match status" value="1"/>
</dbReference>
<evidence type="ECO:0000256" key="5">
    <source>
        <dbReference type="ARBA" id="ARBA00022989"/>
    </source>
</evidence>
<evidence type="ECO:0000313" key="10">
    <source>
        <dbReference type="EMBL" id="TCT07921.1"/>
    </source>
</evidence>
<evidence type="ECO:0000256" key="8">
    <source>
        <dbReference type="SAM" id="MobiDB-lite"/>
    </source>
</evidence>